<dbReference type="KEGG" id="deo:CAY53_05770"/>
<evidence type="ECO:0000313" key="5">
    <source>
        <dbReference type="EMBL" id="AVD71047.1"/>
    </source>
</evidence>
<dbReference type="PROSITE" id="PS01031">
    <property type="entry name" value="SHSP"/>
    <property type="match status" value="1"/>
</dbReference>
<reference evidence="5 6" key="1">
    <citation type="journal article" date="2018" name="MBio">
        <title>Insights into the evolution of host association through the isolation and characterization of a novel human periodontal pathobiont, Desulfobulbus oralis.</title>
        <authorList>
            <person name="Cross K.L."/>
            <person name="Chirania P."/>
            <person name="Xiong W."/>
            <person name="Beall C.J."/>
            <person name="Elkins J.G."/>
            <person name="Giannone R.J."/>
            <person name="Griffen A.L."/>
            <person name="Guss A.M."/>
            <person name="Hettich R.L."/>
            <person name="Joshi S.S."/>
            <person name="Mokrzan E.M."/>
            <person name="Martin R.K."/>
            <person name="Zhulin I.B."/>
            <person name="Leys E.J."/>
            <person name="Podar M."/>
        </authorList>
    </citation>
    <scope>NUCLEOTIDE SEQUENCE [LARGE SCALE GENOMIC DNA]</scope>
    <source>
        <strain evidence="5 6">ORNL</strain>
    </source>
</reference>
<dbReference type="InterPro" id="IPR008978">
    <property type="entry name" value="HSP20-like_chaperone"/>
</dbReference>
<dbReference type="Proteomes" id="UP000239867">
    <property type="component" value="Chromosome"/>
</dbReference>
<dbReference type="InterPro" id="IPR002068">
    <property type="entry name" value="A-crystallin/Hsp20_dom"/>
</dbReference>
<dbReference type="AlphaFoldDB" id="A0A2L1GN55"/>
<evidence type="ECO:0000256" key="3">
    <source>
        <dbReference type="SAM" id="MobiDB-lite"/>
    </source>
</evidence>
<evidence type="ECO:0000256" key="2">
    <source>
        <dbReference type="RuleBase" id="RU003616"/>
    </source>
</evidence>
<evidence type="ECO:0000256" key="1">
    <source>
        <dbReference type="PROSITE-ProRule" id="PRU00285"/>
    </source>
</evidence>
<sequence>MSEQELKVQEKHSAQTQGESTKDEPCYAPQVDIFETEHEMVVVADMPGVRPEGVDISLEDNVLTIRGRREADARGGRQILEEYVPGHYLRRFTVAESIDQEHIAASLADGVLKVRLPKAAPAQPRKIVVSAG</sequence>
<protein>
    <submittedName>
        <fullName evidence="5">Heat-shock protein Hsp20</fullName>
    </submittedName>
</protein>
<evidence type="ECO:0000259" key="4">
    <source>
        <dbReference type="PROSITE" id="PS01031"/>
    </source>
</evidence>
<dbReference type="EMBL" id="CP021255">
    <property type="protein sequence ID" value="AVD71047.1"/>
    <property type="molecule type" value="Genomic_DNA"/>
</dbReference>
<gene>
    <name evidence="5" type="ORF">CAY53_05770</name>
</gene>
<dbReference type="PANTHER" id="PTHR11527">
    <property type="entry name" value="HEAT-SHOCK PROTEIN 20 FAMILY MEMBER"/>
    <property type="match status" value="1"/>
</dbReference>
<dbReference type="CDD" id="cd06464">
    <property type="entry name" value="ACD_sHsps-like"/>
    <property type="match status" value="1"/>
</dbReference>
<proteinExistence type="inferred from homology"/>
<feature type="compositionally biased region" description="Basic and acidic residues" evidence="3">
    <location>
        <begin position="1"/>
        <end position="13"/>
    </location>
</feature>
<dbReference type="Pfam" id="PF00011">
    <property type="entry name" value="HSP20"/>
    <property type="match status" value="1"/>
</dbReference>
<dbReference type="InterPro" id="IPR031107">
    <property type="entry name" value="Small_HSP"/>
</dbReference>
<comment type="similarity">
    <text evidence="1 2">Belongs to the small heat shock protein (HSP20) family.</text>
</comment>
<feature type="region of interest" description="Disordered" evidence="3">
    <location>
        <begin position="1"/>
        <end position="25"/>
    </location>
</feature>
<dbReference type="Gene3D" id="2.60.40.790">
    <property type="match status" value="1"/>
</dbReference>
<organism evidence="5 6">
    <name type="scientific">Desulfobulbus oralis</name>
    <dbReference type="NCBI Taxonomy" id="1986146"/>
    <lineage>
        <taxon>Bacteria</taxon>
        <taxon>Pseudomonadati</taxon>
        <taxon>Thermodesulfobacteriota</taxon>
        <taxon>Desulfobulbia</taxon>
        <taxon>Desulfobulbales</taxon>
        <taxon>Desulfobulbaceae</taxon>
        <taxon>Desulfobulbus</taxon>
    </lineage>
</organism>
<dbReference type="RefSeq" id="WP_017866287.1">
    <property type="nucleotide sequence ID" value="NZ_CP021255.1"/>
</dbReference>
<feature type="domain" description="SHSP" evidence="4">
    <location>
        <begin position="22"/>
        <end position="132"/>
    </location>
</feature>
<accession>A0A2L1GN55</accession>
<keyword evidence="6" id="KW-1185">Reference proteome</keyword>
<dbReference type="SUPFAM" id="SSF49764">
    <property type="entry name" value="HSP20-like chaperones"/>
    <property type="match status" value="1"/>
</dbReference>
<name>A0A2L1GN55_9BACT</name>
<dbReference type="OrthoDB" id="9792695at2"/>
<evidence type="ECO:0000313" key="6">
    <source>
        <dbReference type="Proteomes" id="UP000239867"/>
    </source>
</evidence>